<dbReference type="SUPFAM" id="SSF53756">
    <property type="entry name" value="UDP-Glycosyltransferase/glycogen phosphorylase"/>
    <property type="match status" value="1"/>
</dbReference>
<evidence type="ECO:0000259" key="2">
    <source>
        <dbReference type="Pfam" id="PF13439"/>
    </source>
</evidence>
<dbReference type="InterPro" id="IPR001296">
    <property type="entry name" value="Glyco_trans_1"/>
</dbReference>
<reference evidence="3 4" key="1">
    <citation type="submission" date="2024-06" db="EMBL/GenBank/DDBJ databases">
        <title>Novosphingobium rhizovicinus M1R2S20.</title>
        <authorList>
            <person name="Sun J.-Q."/>
        </authorList>
    </citation>
    <scope>NUCLEOTIDE SEQUENCE [LARGE SCALE GENOMIC DNA]</scope>
    <source>
        <strain evidence="3 4">M1R2S20</strain>
    </source>
</reference>
<keyword evidence="3" id="KW-0328">Glycosyltransferase</keyword>
<protein>
    <submittedName>
        <fullName evidence="3">Glycosyltransferase</fullName>
        <ecNumber evidence="3">2.4.-.-</ecNumber>
    </submittedName>
</protein>
<dbReference type="CDD" id="cd03811">
    <property type="entry name" value="GT4_GT28_WabH-like"/>
    <property type="match status" value="1"/>
</dbReference>
<dbReference type="Pfam" id="PF13439">
    <property type="entry name" value="Glyco_transf_4"/>
    <property type="match status" value="1"/>
</dbReference>
<comment type="caution">
    <text evidence="3">The sequence shown here is derived from an EMBL/GenBank/DDBJ whole genome shotgun (WGS) entry which is preliminary data.</text>
</comment>
<dbReference type="Pfam" id="PF00534">
    <property type="entry name" value="Glycos_transf_1"/>
    <property type="match status" value="1"/>
</dbReference>
<dbReference type="InterPro" id="IPR028098">
    <property type="entry name" value="Glyco_trans_4-like_N"/>
</dbReference>
<evidence type="ECO:0000313" key="4">
    <source>
        <dbReference type="Proteomes" id="UP001556118"/>
    </source>
</evidence>
<evidence type="ECO:0000259" key="1">
    <source>
        <dbReference type="Pfam" id="PF00534"/>
    </source>
</evidence>
<keyword evidence="4" id="KW-1185">Reference proteome</keyword>
<proteinExistence type="predicted"/>
<dbReference type="Proteomes" id="UP001556118">
    <property type="component" value="Unassembled WGS sequence"/>
</dbReference>
<name>A0ABV3RC35_9SPHN</name>
<organism evidence="3 4">
    <name type="scientific">Novosphingobium rhizovicinum</name>
    <dbReference type="NCBI Taxonomy" id="3228928"/>
    <lineage>
        <taxon>Bacteria</taxon>
        <taxon>Pseudomonadati</taxon>
        <taxon>Pseudomonadota</taxon>
        <taxon>Alphaproteobacteria</taxon>
        <taxon>Sphingomonadales</taxon>
        <taxon>Sphingomonadaceae</taxon>
        <taxon>Novosphingobium</taxon>
    </lineage>
</organism>
<gene>
    <name evidence="3" type="ORF">ABUH87_07550</name>
</gene>
<sequence>MPSIAFWRGSREMSERLRILHLHSSFDRGGKELRAARLMNAFGRGIQHDVVSAVPGALGAASAIERGIRVEYPDAFPSLSGKPTPRRLQGLAAAMKPYDLILTYNWGAMDAVMAHTVFRDFVGLPPLIHHEDGFNEDEATRLKPTRNWYRRIALGRASALVVPSRKLKAVALGPWQQPPGRVQLIPNGISLSAYARKPAANALPRIVKRPGELWLGTLAGLRTVKNLPRLVRAFAALPEPWQLVIVGEGPERENIKAQAVASGVADRVHLPGFAPDPAKAVGLFDIFALSSDSEQFPISVVEAMAAGVPIASPAVGDVTDMVSVENRDFICAPHDDEALAQVLGHLASDAKTRASVGAANRAHARAHYDEERMIAAYRQIYARALGRERFP</sequence>
<dbReference type="RefSeq" id="WP_367771995.1">
    <property type="nucleotide sequence ID" value="NZ_JBFNXR010000021.1"/>
</dbReference>
<feature type="domain" description="Glycosyltransferase subfamily 4-like N-terminal" evidence="2">
    <location>
        <begin position="29"/>
        <end position="192"/>
    </location>
</feature>
<dbReference type="PANTHER" id="PTHR12526:SF636">
    <property type="entry name" value="BLL3647 PROTEIN"/>
    <property type="match status" value="1"/>
</dbReference>
<dbReference type="Gene3D" id="3.40.50.2000">
    <property type="entry name" value="Glycogen Phosphorylase B"/>
    <property type="match status" value="2"/>
</dbReference>
<dbReference type="EC" id="2.4.-.-" evidence="3"/>
<dbReference type="GO" id="GO:0016757">
    <property type="term" value="F:glycosyltransferase activity"/>
    <property type="evidence" value="ECO:0007669"/>
    <property type="project" value="UniProtKB-KW"/>
</dbReference>
<evidence type="ECO:0000313" key="3">
    <source>
        <dbReference type="EMBL" id="MEW9855035.1"/>
    </source>
</evidence>
<dbReference type="PANTHER" id="PTHR12526">
    <property type="entry name" value="GLYCOSYLTRANSFERASE"/>
    <property type="match status" value="1"/>
</dbReference>
<accession>A0ABV3RC35</accession>
<dbReference type="EMBL" id="JBFNXR010000021">
    <property type="protein sequence ID" value="MEW9855035.1"/>
    <property type="molecule type" value="Genomic_DNA"/>
</dbReference>
<keyword evidence="3" id="KW-0808">Transferase</keyword>
<feature type="domain" description="Glycosyl transferase family 1" evidence="1">
    <location>
        <begin position="215"/>
        <end position="361"/>
    </location>
</feature>